<keyword evidence="2" id="KW-0472">Membrane</keyword>
<feature type="compositionally biased region" description="Basic and acidic residues" evidence="1">
    <location>
        <begin position="99"/>
        <end position="130"/>
    </location>
</feature>
<accession>A0A0G4HAQ1</accession>
<protein>
    <submittedName>
        <fullName evidence="3">Uncharacterized protein</fullName>
    </submittedName>
</protein>
<keyword evidence="2" id="KW-0812">Transmembrane</keyword>
<gene>
    <name evidence="3" type="ORF">Cvel_6131</name>
</gene>
<feature type="compositionally biased region" description="Low complexity" evidence="1">
    <location>
        <begin position="45"/>
        <end position="97"/>
    </location>
</feature>
<name>A0A0G4HAQ1_9ALVE</name>
<keyword evidence="2" id="KW-1133">Transmembrane helix</keyword>
<dbReference type="AlphaFoldDB" id="A0A0G4HAQ1"/>
<sequence>MGCLTESPSPSNAPTKPSGFSFLVSDEGDDSAQSSNSGERDTETTTDSSTPSTSSTDSASTASPSTSGESDESSSQQKTESSTATEADGEEAASTSLEELEKRVEEQQAKTDAEEAKKEVDSAKAEKADDTSNLEDLELSPKGAQEWTLKSVRKQFEDGIASSCAKLKEEEAEEFSLEDAVGNATERAQKETRCLFEGVKICWDHPQEKLRRFGCMIDFAYDPKDDFKDLYEEPRLVFWDEVCHCNRPVEVPPWLQTVMPGLQSLLVKFWRPYECVKYLPNVEEIPGYKGQGTLPVNIGKCRVSVLFIFSMLLLLVVLGIVVRCIFWLRERWVQGGLRFPWARTTKTMEEGVQGEDQLLEGEEGQQGENGEKKGEEADEYETFAVSSDVFMDVDDDYTKTI</sequence>
<evidence type="ECO:0000256" key="2">
    <source>
        <dbReference type="SAM" id="Phobius"/>
    </source>
</evidence>
<dbReference type="VEuPathDB" id="CryptoDB:Cvel_6131"/>
<feature type="region of interest" description="Disordered" evidence="1">
    <location>
        <begin position="1"/>
        <end position="140"/>
    </location>
</feature>
<feature type="region of interest" description="Disordered" evidence="1">
    <location>
        <begin position="352"/>
        <end position="378"/>
    </location>
</feature>
<proteinExistence type="predicted"/>
<evidence type="ECO:0000256" key="1">
    <source>
        <dbReference type="SAM" id="MobiDB-lite"/>
    </source>
</evidence>
<evidence type="ECO:0000313" key="3">
    <source>
        <dbReference type="EMBL" id="CEM41098.1"/>
    </source>
</evidence>
<reference evidence="3" key="1">
    <citation type="submission" date="2014-11" db="EMBL/GenBank/DDBJ databases">
        <authorList>
            <person name="Otto D Thomas"/>
            <person name="Naeem Raeece"/>
        </authorList>
    </citation>
    <scope>NUCLEOTIDE SEQUENCE</scope>
</reference>
<feature type="transmembrane region" description="Helical" evidence="2">
    <location>
        <begin position="305"/>
        <end position="328"/>
    </location>
</feature>
<organism evidence="3">
    <name type="scientific">Chromera velia CCMP2878</name>
    <dbReference type="NCBI Taxonomy" id="1169474"/>
    <lineage>
        <taxon>Eukaryota</taxon>
        <taxon>Sar</taxon>
        <taxon>Alveolata</taxon>
        <taxon>Colpodellida</taxon>
        <taxon>Chromeraceae</taxon>
        <taxon>Chromera</taxon>
    </lineage>
</organism>
<feature type="compositionally biased region" description="Polar residues" evidence="1">
    <location>
        <begin position="1"/>
        <end position="15"/>
    </location>
</feature>
<dbReference type="EMBL" id="CDMZ01002170">
    <property type="protein sequence ID" value="CEM41098.1"/>
    <property type="molecule type" value="Genomic_DNA"/>
</dbReference>